<keyword evidence="5" id="KW-0472">Membrane</keyword>
<organism evidence="7 8">
    <name type="scientific">Achlya hypogyna</name>
    <name type="common">Oomycete</name>
    <name type="synonym">Protoachlya hypogyna</name>
    <dbReference type="NCBI Taxonomy" id="1202772"/>
    <lineage>
        <taxon>Eukaryota</taxon>
        <taxon>Sar</taxon>
        <taxon>Stramenopiles</taxon>
        <taxon>Oomycota</taxon>
        <taxon>Saprolegniomycetes</taxon>
        <taxon>Saprolegniales</taxon>
        <taxon>Achlyaceae</taxon>
        <taxon>Achlya</taxon>
    </lineage>
</organism>
<sequence length="761" mass="84147">MQRDEEQDALLAEATTSVRQSAFYMKRAMDNGSSDTDIALVLKHAADFLRELRTSLLSPKNYYELYMLVADELRELMVYIESAKDSVNLGKMYDQVQSSGNVVPRMYLLVTVGVVYMRSDGGRVRDLLRDLVEMVKGVQHPLRGLFLRHYLVVSVKELLGQVPVTDALSFLLQNWDETNRLWIRMQFQSNIKDKKQREKERQELKVLVGTSLVRMSQLDDVSAAVYTTDVLPKVLEIIVNCKDKIAQVYLMDCVIQVFPDDFHLQTIPVFLAALAKLNVAVDVSEPVLALLQRLTKHHQANAPHGFAAPDALFETLVECAATAVTTREATLPSASLLALYAGIMEFVLACFPAPTTYLAPLLTAATDFLVRVKMRSDAVVAAGERLLAVPMDALGAALVTDADVTRCATTVLQWLPPPDRKRVALRWGGVLLRRRQPLPSADAVDKAWALLLPLIRDDADEPPPPTSVTLRAAFEKEQHIVARLAHLLDHPEPAVQFQMFGAARRVLGQGGLARIRLTLVPLVFRALELARRVHATPGDVSAREVLQFVHEMATALASKVEVVATPVFVGVFLQSALAADRCGLETIATEFFTQACLVYEDQLAPNGQQLTALEAMVGALGHCEHLASASADALATKLTQFAARVPKKRDQCRLVAACAHLFWRQGNGVRVLECLQRALKIADGVAASSPAQVALFVEILDEYLYFFLARTPEITKQYVAGLIALVKEHLENMPPGPEKAEIEAHYRNSLKHIETVELYGA</sequence>
<dbReference type="InterPro" id="IPR042491">
    <property type="entry name" value="Vps35_C"/>
</dbReference>
<evidence type="ECO:0000256" key="4">
    <source>
        <dbReference type="ARBA" id="ARBA00022927"/>
    </source>
</evidence>
<comment type="subcellular location">
    <subcellularLocation>
        <location evidence="1">Membrane</location>
        <topology evidence="1">Peripheral membrane protein</topology>
    </subcellularLocation>
</comment>
<comment type="function">
    <text evidence="6">Plays a role in vesicular protein sorting.</text>
</comment>
<proteinExistence type="inferred from homology"/>
<name>A0A1V9ZKH4_ACHHY</name>
<dbReference type="Pfam" id="PF03635">
    <property type="entry name" value="Vps35"/>
    <property type="match status" value="1"/>
</dbReference>
<evidence type="ECO:0000313" key="8">
    <source>
        <dbReference type="Proteomes" id="UP000243579"/>
    </source>
</evidence>
<keyword evidence="8" id="KW-1185">Reference proteome</keyword>
<evidence type="ECO:0000256" key="6">
    <source>
        <dbReference type="PIRNR" id="PIRNR009375"/>
    </source>
</evidence>
<dbReference type="GO" id="GO:0030906">
    <property type="term" value="C:retromer, cargo-selective complex"/>
    <property type="evidence" value="ECO:0007669"/>
    <property type="project" value="InterPro"/>
</dbReference>
<evidence type="ECO:0000256" key="2">
    <source>
        <dbReference type="ARBA" id="ARBA00006536"/>
    </source>
</evidence>
<dbReference type="AlphaFoldDB" id="A0A1V9ZKH4"/>
<dbReference type="InterPro" id="IPR005378">
    <property type="entry name" value="Vps35"/>
</dbReference>
<dbReference type="Proteomes" id="UP000243579">
    <property type="component" value="Unassembled WGS sequence"/>
</dbReference>
<comment type="similarity">
    <text evidence="2 6">Belongs to the VPS35 family.</text>
</comment>
<gene>
    <name evidence="7" type="ORF">ACHHYP_08637</name>
</gene>
<evidence type="ECO:0000256" key="3">
    <source>
        <dbReference type="ARBA" id="ARBA00022448"/>
    </source>
</evidence>
<dbReference type="GO" id="GO:0005829">
    <property type="term" value="C:cytosol"/>
    <property type="evidence" value="ECO:0007669"/>
    <property type="project" value="GOC"/>
</dbReference>
<keyword evidence="4 6" id="KW-0653">Protein transport</keyword>
<protein>
    <recommendedName>
        <fullName evidence="6">Vacuolar protein sorting-associated protein 35</fullName>
    </recommendedName>
</protein>
<dbReference type="STRING" id="1202772.A0A1V9ZKH4"/>
<dbReference type="GO" id="GO:0006886">
    <property type="term" value="P:intracellular protein transport"/>
    <property type="evidence" value="ECO:0007669"/>
    <property type="project" value="TreeGrafter"/>
</dbReference>
<dbReference type="Gene3D" id="1.25.40.660">
    <property type="entry name" value="Vacuolar protein sorting-associated protein 35, helical subcomplex Vps35-C"/>
    <property type="match status" value="1"/>
</dbReference>
<dbReference type="PANTHER" id="PTHR11099">
    <property type="entry name" value="VACUOLAR SORTING PROTEIN 35"/>
    <property type="match status" value="1"/>
</dbReference>
<accession>A0A1V9ZKH4</accession>
<evidence type="ECO:0000256" key="5">
    <source>
        <dbReference type="ARBA" id="ARBA00023136"/>
    </source>
</evidence>
<comment type="caution">
    <text evidence="7">The sequence shown here is derived from an EMBL/GenBank/DDBJ whole genome shotgun (WGS) entry which is preliminary data.</text>
</comment>
<keyword evidence="3 6" id="KW-0813">Transport</keyword>
<dbReference type="GO" id="GO:0005770">
    <property type="term" value="C:late endosome"/>
    <property type="evidence" value="ECO:0007669"/>
    <property type="project" value="TreeGrafter"/>
</dbReference>
<dbReference type="PANTHER" id="PTHR11099:SF0">
    <property type="entry name" value="VACUOLAR PROTEIN SORTING-ASSOCIATED PROTEIN 35"/>
    <property type="match status" value="1"/>
</dbReference>
<reference evidence="7 8" key="1">
    <citation type="journal article" date="2014" name="Genome Biol. Evol.">
        <title>The secreted proteins of Achlya hypogyna and Thraustotheca clavata identify the ancestral oomycete secretome and reveal gene acquisitions by horizontal gene transfer.</title>
        <authorList>
            <person name="Misner I."/>
            <person name="Blouin N."/>
            <person name="Leonard G."/>
            <person name="Richards T.A."/>
            <person name="Lane C.E."/>
        </authorList>
    </citation>
    <scope>NUCLEOTIDE SEQUENCE [LARGE SCALE GENOMIC DNA]</scope>
    <source>
        <strain evidence="7 8">ATCC 48635</strain>
    </source>
</reference>
<evidence type="ECO:0000313" key="7">
    <source>
        <dbReference type="EMBL" id="OQR98467.1"/>
    </source>
</evidence>
<dbReference type="PIRSF" id="PIRSF009375">
    <property type="entry name" value="Retromer_Vps35"/>
    <property type="match status" value="1"/>
</dbReference>
<dbReference type="OrthoDB" id="10258141at2759"/>
<dbReference type="EMBL" id="JNBR01000084">
    <property type="protein sequence ID" value="OQR98467.1"/>
    <property type="molecule type" value="Genomic_DNA"/>
</dbReference>
<evidence type="ECO:0000256" key="1">
    <source>
        <dbReference type="ARBA" id="ARBA00004170"/>
    </source>
</evidence>
<dbReference type="GO" id="GO:0042147">
    <property type="term" value="P:retrograde transport, endosome to Golgi"/>
    <property type="evidence" value="ECO:0007669"/>
    <property type="project" value="InterPro"/>
</dbReference>